<dbReference type="KEGG" id="eke:EK0264_08395"/>
<gene>
    <name evidence="11" type="ORF">EK0264_08395</name>
</gene>
<evidence type="ECO:0000256" key="7">
    <source>
        <dbReference type="ARBA" id="ARBA00034125"/>
    </source>
</evidence>
<keyword evidence="4 8" id="KW-0812">Transmembrane</keyword>
<dbReference type="Proteomes" id="UP000463857">
    <property type="component" value="Chromosome"/>
</dbReference>
<dbReference type="GO" id="GO:0005886">
    <property type="term" value="C:plasma membrane"/>
    <property type="evidence" value="ECO:0007669"/>
    <property type="project" value="UniProtKB-SubCell"/>
</dbReference>
<feature type="domain" description="Threonine/Serine exporter ThrE" evidence="10">
    <location>
        <begin position="314"/>
        <end position="443"/>
    </location>
</feature>
<evidence type="ECO:0000256" key="2">
    <source>
        <dbReference type="ARBA" id="ARBA00022475"/>
    </source>
</evidence>
<keyword evidence="5 8" id="KW-1133">Transmembrane helix</keyword>
<feature type="transmembrane region" description="Helical" evidence="8">
    <location>
        <begin position="201"/>
        <end position="223"/>
    </location>
</feature>
<evidence type="ECO:0000256" key="5">
    <source>
        <dbReference type="ARBA" id="ARBA00022989"/>
    </source>
</evidence>
<keyword evidence="3" id="KW-0997">Cell inner membrane</keyword>
<evidence type="ECO:0000256" key="4">
    <source>
        <dbReference type="ARBA" id="ARBA00022692"/>
    </source>
</evidence>
<feature type="transmembrane region" description="Helical" evidence="8">
    <location>
        <begin position="419"/>
        <end position="446"/>
    </location>
</feature>
<dbReference type="GO" id="GO:0022857">
    <property type="term" value="F:transmembrane transporter activity"/>
    <property type="evidence" value="ECO:0007669"/>
    <property type="project" value="InterPro"/>
</dbReference>
<dbReference type="PANTHER" id="PTHR34390:SF1">
    <property type="entry name" value="SUCCINATE TRANSPORTER SUBUNIT YJJB-RELATED"/>
    <property type="match status" value="1"/>
</dbReference>
<dbReference type="InParanoid" id="A0A7L4YMA2"/>
<evidence type="ECO:0000259" key="9">
    <source>
        <dbReference type="Pfam" id="PF06738"/>
    </source>
</evidence>
<evidence type="ECO:0000256" key="1">
    <source>
        <dbReference type="ARBA" id="ARBA00004651"/>
    </source>
</evidence>
<sequence length="463" mass="48456">MMQYQPRNDWLARARDKIRAAGPPTLPVTGDAIDDVRSRRVLDLATRIGERTLASGASANDVTVSILRVTDAYGLRPVSVDVTYTSINVSYHRGDDHEPLTMLRVVRKRVTDFTALQSLLELIDAISKGESLDSARERYATITHTPRPYRDLIVTLANGLLTIGVCMLMGAGLLIGAIAFVAAALVSVVQRLLGRWAVPSFFSQAAGGLVVTATAMGVTALAANDVWRFAEMRPSIIVSAGIVLMLSGMSVVGSAQDAIDGFYLTAAGRVFEVMILTMGIIAGILLGLSIGQRAGYAVLVTSAQQPFGTVAQQLIGVAIIATMYGIGNYAGFRTVLGCLAMGVVGWGAYLLALHVGLGQATASGFGALVGSFLSMLVARRLRLPALALTTACIVPLVPGSLVFRGLLEVVEAEGAATGMITGAATLVGAAGVGLALAAGTSLGAFMGRPVRDTLTRAVRLRRR</sequence>
<evidence type="ECO:0000256" key="3">
    <source>
        <dbReference type="ARBA" id="ARBA00022519"/>
    </source>
</evidence>
<comment type="similarity">
    <text evidence="7">Belongs to the ThrE exporter (TC 2.A.79) family.</text>
</comment>
<keyword evidence="12" id="KW-1185">Reference proteome</keyword>
<accession>A0A7L4YMA2</accession>
<dbReference type="Pfam" id="PF06738">
    <property type="entry name" value="ThrE"/>
    <property type="match status" value="1"/>
</dbReference>
<feature type="transmembrane region" description="Helical" evidence="8">
    <location>
        <begin position="160"/>
        <end position="189"/>
    </location>
</feature>
<dbReference type="GO" id="GO:0015744">
    <property type="term" value="P:succinate transport"/>
    <property type="evidence" value="ECO:0007669"/>
    <property type="project" value="TreeGrafter"/>
</dbReference>
<dbReference type="InterPro" id="IPR024528">
    <property type="entry name" value="ThrE_2"/>
</dbReference>
<dbReference type="InterPro" id="IPR050539">
    <property type="entry name" value="ThrE_Dicarb/AminoAcid_Exp"/>
</dbReference>
<evidence type="ECO:0000256" key="8">
    <source>
        <dbReference type="SAM" id="Phobius"/>
    </source>
</evidence>
<feature type="transmembrane region" description="Helical" evidence="8">
    <location>
        <begin position="267"/>
        <end position="290"/>
    </location>
</feature>
<feature type="transmembrane region" description="Helical" evidence="8">
    <location>
        <begin position="334"/>
        <end position="354"/>
    </location>
</feature>
<evidence type="ECO:0000259" key="10">
    <source>
        <dbReference type="Pfam" id="PF12821"/>
    </source>
</evidence>
<dbReference type="Pfam" id="PF12821">
    <property type="entry name" value="ThrE_2"/>
    <property type="match status" value="1"/>
</dbReference>
<evidence type="ECO:0000313" key="11">
    <source>
        <dbReference type="EMBL" id="QHC00296.1"/>
    </source>
</evidence>
<dbReference type="OrthoDB" id="9763957at2"/>
<evidence type="ECO:0000313" key="12">
    <source>
        <dbReference type="Proteomes" id="UP000463857"/>
    </source>
</evidence>
<feature type="transmembrane region" description="Helical" evidence="8">
    <location>
        <begin position="235"/>
        <end position="255"/>
    </location>
</feature>
<feature type="transmembrane region" description="Helical" evidence="8">
    <location>
        <begin position="385"/>
        <end position="407"/>
    </location>
</feature>
<dbReference type="PANTHER" id="PTHR34390">
    <property type="entry name" value="UPF0442 PROTEIN YJJB-RELATED"/>
    <property type="match status" value="1"/>
</dbReference>
<evidence type="ECO:0000256" key="6">
    <source>
        <dbReference type="ARBA" id="ARBA00023136"/>
    </source>
</evidence>
<proteinExistence type="inferred from homology"/>
<name>A0A7L4YMA2_9ACTN</name>
<keyword evidence="6 8" id="KW-0472">Membrane</keyword>
<dbReference type="EMBL" id="CP047156">
    <property type="protein sequence ID" value="QHC00296.1"/>
    <property type="molecule type" value="Genomic_DNA"/>
</dbReference>
<protein>
    <submittedName>
        <fullName evidence="11">Threonine/serine exporter family protein</fullName>
    </submittedName>
</protein>
<dbReference type="InterPro" id="IPR010619">
    <property type="entry name" value="ThrE-like_N"/>
</dbReference>
<keyword evidence="2" id="KW-1003">Cell membrane</keyword>
<comment type="subcellular location">
    <subcellularLocation>
        <location evidence="1">Cell membrane</location>
        <topology evidence="1">Multi-pass membrane protein</topology>
    </subcellularLocation>
</comment>
<organism evidence="11 12">
    <name type="scientific">Epidermidibacterium keratini</name>
    <dbReference type="NCBI Taxonomy" id="1891644"/>
    <lineage>
        <taxon>Bacteria</taxon>
        <taxon>Bacillati</taxon>
        <taxon>Actinomycetota</taxon>
        <taxon>Actinomycetes</taxon>
        <taxon>Sporichthyales</taxon>
        <taxon>Sporichthyaceae</taxon>
        <taxon>Epidermidibacterium</taxon>
    </lineage>
</organism>
<feature type="domain" description="Threonine/serine exporter-like N-terminal" evidence="9">
    <location>
        <begin position="43"/>
        <end position="290"/>
    </location>
</feature>
<feature type="transmembrane region" description="Helical" evidence="8">
    <location>
        <begin position="360"/>
        <end position="378"/>
    </location>
</feature>
<reference evidence="11 12" key="1">
    <citation type="journal article" date="2018" name="Int. J. Syst. Evol. Microbiol.">
        <title>Epidermidibacterium keratini gen. nov., sp. nov., a member of the family Sporichthyaceae, isolated from keratin epidermis.</title>
        <authorList>
            <person name="Lee D.G."/>
            <person name="Trujillo M.E."/>
            <person name="Kang S."/>
            <person name="Nam J.J."/>
            <person name="Kim Y.J."/>
        </authorList>
    </citation>
    <scope>NUCLEOTIDE SEQUENCE [LARGE SCALE GENOMIC DNA]</scope>
    <source>
        <strain evidence="11 12">EPI-7</strain>
    </source>
</reference>
<dbReference type="AlphaFoldDB" id="A0A7L4YMA2"/>